<feature type="compositionally biased region" description="Gly residues" evidence="6">
    <location>
        <begin position="63"/>
        <end position="77"/>
    </location>
</feature>
<feature type="region of interest" description="Disordered" evidence="6">
    <location>
        <begin position="301"/>
        <end position="321"/>
    </location>
</feature>
<accession>A0A388KWD7</accession>
<evidence type="ECO:0000313" key="8">
    <source>
        <dbReference type="Proteomes" id="UP000265515"/>
    </source>
</evidence>
<comment type="subcellular location">
    <subcellularLocation>
        <location evidence="1 5">Nucleus</location>
    </subcellularLocation>
</comment>
<protein>
    <recommendedName>
        <fullName evidence="5">Ribosome biogenesis regulatory protein</fullName>
    </recommendedName>
</protein>
<feature type="region of interest" description="Disordered" evidence="6">
    <location>
        <begin position="143"/>
        <end position="164"/>
    </location>
</feature>
<evidence type="ECO:0000313" key="7">
    <source>
        <dbReference type="EMBL" id="GBG74357.1"/>
    </source>
</evidence>
<dbReference type="PANTHER" id="PTHR17602:SF4">
    <property type="entry name" value="RIBOSOME BIOGENESIS REGULATORY PROTEIN HOMOLOG"/>
    <property type="match status" value="1"/>
</dbReference>
<dbReference type="Gramene" id="GBG74357">
    <property type="protein sequence ID" value="GBG74357"/>
    <property type="gene ID" value="CBR_g18768"/>
</dbReference>
<feature type="compositionally biased region" description="Basic and acidic residues" evidence="6">
    <location>
        <begin position="1"/>
        <end position="12"/>
    </location>
</feature>
<feature type="region of interest" description="Disordered" evidence="6">
    <location>
        <begin position="357"/>
        <end position="423"/>
    </location>
</feature>
<proteinExistence type="inferred from homology"/>
<comment type="function">
    <text evidence="5">Involved in ribosomal large subunit assembly.</text>
</comment>
<evidence type="ECO:0000256" key="1">
    <source>
        <dbReference type="ARBA" id="ARBA00004123"/>
    </source>
</evidence>
<dbReference type="OMA" id="DENAQEW"/>
<dbReference type="Proteomes" id="UP000265515">
    <property type="component" value="Unassembled WGS sequence"/>
</dbReference>
<dbReference type="OrthoDB" id="28455at2759"/>
<dbReference type="GO" id="GO:0042273">
    <property type="term" value="P:ribosomal large subunit biogenesis"/>
    <property type="evidence" value="ECO:0007669"/>
    <property type="project" value="TreeGrafter"/>
</dbReference>
<feature type="compositionally biased region" description="Basic residues" evidence="6">
    <location>
        <begin position="409"/>
        <end position="423"/>
    </location>
</feature>
<feature type="region of interest" description="Disordered" evidence="6">
    <location>
        <begin position="1"/>
        <end position="81"/>
    </location>
</feature>
<evidence type="ECO:0000256" key="5">
    <source>
        <dbReference type="RuleBase" id="RU364132"/>
    </source>
</evidence>
<evidence type="ECO:0000256" key="2">
    <source>
        <dbReference type="ARBA" id="ARBA00010077"/>
    </source>
</evidence>
<reference evidence="7 8" key="1">
    <citation type="journal article" date="2018" name="Cell">
        <title>The Chara Genome: Secondary Complexity and Implications for Plant Terrestrialization.</title>
        <authorList>
            <person name="Nishiyama T."/>
            <person name="Sakayama H."/>
            <person name="Vries J.D."/>
            <person name="Buschmann H."/>
            <person name="Saint-Marcoux D."/>
            <person name="Ullrich K.K."/>
            <person name="Haas F.B."/>
            <person name="Vanderstraeten L."/>
            <person name="Becker D."/>
            <person name="Lang D."/>
            <person name="Vosolsobe S."/>
            <person name="Rombauts S."/>
            <person name="Wilhelmsson P.K.I."/>
            <person name="Janitza P."/>
            <person name="Kern R."/>
            <person name="Heyl A."/>
            <person name="Rumpler F."/>
            <person name="Villalobos L.I.A.C."/>
            <person name="Clay J.M."/>
            <person name="Skokan R."/>
            <person name="Toyoda A."/>
            <person name="Suzuki Y."/>
            <person name="Kagoshima H."/>
            <person name="Schijlen E."/>
            <person name="Tajeshwar N."/>
            <person name="Catarino B."/>
            <person name="Hetherington A.J."/>
            <person name="Saltykova A."/>
            <person name="Bonnot C."/>
            <person name="Breuninger H."/>
            <person name="Symeonidi A."/>
            <person name="Radhakrishnan G.V."/>
            <person name="Van Nieuwerburgh F."/>
            <person name="Deforce D."/>
            <person name="Chang C."/>
            <person name="Karol K.G."/>
            <person name="Hedrich R."/>
            <person name="Ulvskov P."/>
            <person name="Glockner G."/>
            <person name="Delwiche C.F."/>
            <person name="Petrasek J."/>
            <person name="Van de Peer Y."/>
            <person name="Friml J."/>
            <person name="Beilby M."/>
            <person name="Dolan L."/>
            <person name="Kohara Y."/>
            <person name="Sugano S."/>
            <person name="Fujiyama A."/>
            <person name="Delaux P.-M."/>
            <person name="Quint M."/>
            <person name="TheiBen G."/>
            <person name="Hagemann M."/>
            <person name="Harholt J."/>
            <person name="Dunand C."/>
            <person name="Zachgo S."/>
            <person name="Langdale J."/>
            <person name="Maumus F."/>
            <person name="Straeten D.V.D."/>
            <person name="Gould S.B."/>
            <person name="Rensing S.A."/>
        </authorList>
    </citation>
    <scope>NUCLEOTIDE SEQUENCE [LARGE SCALE GENOMIC DNA]</scope>
    <source>
        <strain evidence="7 8">S276</strain>
    </source>
</reference>
<organism evidence="7 8">
    <name type="scientific">Chara braunii</name>
    <name type="common">Braun's stonewort</name>
    <dbReference type="NCBI Taxonomy" id="69332"/>
    <lineage>
        <taxon>Eukaryota</taxon>
        <taxon>Viridiplantae</taxon>
        <taxon>Streptophyta</taxon>
        <taxon>Charophyceae</taxon>
        <taxon>Charales</taxon>
        <taxon>Characeae</taxon>
        <taxon>Chara</taxon>
    </lineage>
</organism>
<gene>
    <name evidence="7" type="ORF">CBR_g18768</name>
</gene>
<dbReference type="GO" id="GO:0000447">
    <property type="term" value="P:endonucleolytic cleavage in ITS1 to separate SSU-rRNA from 5.8S rRNA and LSU-rRNA from tricistronic rRNA transcript (SSU-rRNA, 5.8S rRNA, LSU-rRNA)"/>
    <property type="evidence" value="ECO:0007669"/>
    <property type="project" value="TreeGrafter"/>
</dbReference>
<comment type="caution">
    <text evidence="7">The sequence shown here is derived from an EMBL/GenBank/DDBJ whole genome shotgun (WGS) entry which is preliminary data.</text>
</comment>
<comment type="similarity">
    <text evidence="2 5">Belongs to the RRS1 family.</text>
</comment>
<evidence type="ECO:0000256" key="4">
    <source>
        <dbReference type="ARBA" id="ARBA00023242"/>
    </source>
</evidence>
<feature type="compositionally biased region" description="Basic and acidic residues" evidence="6">
    <location>
        <begin position="357"/>
        <end position="379"/>
    </location>
</feature>
<dbReference type="EMBL" id="BFEA01000201">
    <property type="protein sequence ID" value="GBG74357.1"/>
    <property type="molecule type" value="Genomic_DNA"/>
</dbReference>
<dbReference type="PANTHER" id="PTHR17602">
    <property type="entry name" value="RIBOSOME BIOGENESIS REGULATORY PROTEIN"/>
    <property type="match status" value="1"/>
</dbReference>
<dbReference type="AlphaFoldDB" id="A0A388KWD7"/>
<dbReference type="STRING" id="69332.A0A388KWD7"/>
<name>A0A388KWD7_CHABU</name>
<dbReference type="InterPro" id="IPR007023">
    <property type="entry name" value="Ribosom_reg"/>
</dbReference>
<keyword evidence="4 5" id="KW-0539">Nucleus</keyword>
<sequence>MEMGGEVRESAPRADLASSAMADPPGSAGADSPPLDNTRNAAKPPQSDAAEPPTMKLKDLLPGGVGQDGHGGDGGDGSEMMTVDLGHLMVCDPRGPHPSRFATEEDADATCLELGRAAIQALAAKLFEVPSAPAAVGRSATLPAPLTRLPREKPLPKPKPPTKWEKFAKTKGIKNRKRSKLVWDENAQEWRRRWGYKRVNDEKDVHVLDAKATDEAGTDPFAERRKAKKARVAKQEKHQMANLKEAVKHGAIPSTLQLAATKLPITGTKEVPKKLGKSQLSEAAGIASTATASIGKFDKKLPGEKNIKQKGTKRKRLPVEGLKEEKEQTMKVLGKILSKNSDNIVDINKAVNVYKSMEERKRWETKRTAQEARLRDRASGKKGKKGPVGSGSTEMKGKTGGVGPGRKEKGGRRSTKGKKVKRK</sequence>
<dbReference type="GO" id="GO:0030687">
    <property type="term" value="C:preribosome, large subunit precursor"/>
    <property type="evidence" value="ECO:0007669"/>
    <property type="project" value="TreeGrafter"/>
</dbReference>
<keyword evidence="8" id="KW-1185">Reference proteome</keyword>
<keyword evidence="3 5" id="KW-0690">Ribosome biogenesis</keyword>
<dbReference type="GO" id="GO:0005730">
    <property type="term" value="C:nucleolus"/>
    <property type="evidence" value="ECO:0007669"/>
    <property type="project" value="TreeGrafter"/>
</dbReference>
<evidence type="ECO:0000256" key="6">
    <source>
        <dbReference type="SAM" id="MobiDB-lite"/>
    </source>
</evidence>
<dbReference type="Pfam" id="PF04939">
    <property type="entry name" value="RRS1"/>
    <property type="match status" value="1"/>
</dbReference>
<evidence type="ECO:0000256" key="3">
    <source>
        <dbReference type="ARBA" id="ARBA00022517"/>
    </source>
</evidence>